<evidence type="ECO:0000313" key="1">
    <source>
        <dbReference type="EMBL" id="KAK0460173.1"/>
    </source>
</evidence>
<accession>A0AA39N7A1</accession>
<gene>
    <name evidence="1" type="ORF">EV420DRAFT_254443</name>
</gene>
<dbReference type="SUPFAM" id="SSF52047">
    <property type="entry name" value="RNI-like"/>
    <property type="match status" value="1"/>
</dbReference>
<dbReference type="GeneID" id="85364968"/>
<dbReference type="AlphaFoldDB" id="A0AA39N7A1"/>
<dbReference type="Proteomes" id="UP001175211">
    <property type="component" value="Unassembled WGS sequence"/>
</dbReference>
<proteinExistence type="predicted"/>
<dbReference type="EMBL" id="JAUEPS010000013">
    <property type="protein sequence ID" value="KAK0460173.1"/>
    <property type="molecule type" value="Genomic_DNA"/>
</dbReference>
<protein>
    <submittedName>
        <fullName evidence="1">Uncharacterized protein</fullName>
    </submittedName>
</protein>
<dbReference type="Gene3D" id="3.80.10.10">
    <property type="entry name" value="Ribonuclease Inhibitor"/>
    <property type="match status" value="1"/>
</dbReference>
<keyword evidence="2" id="KW-1185">Reference proteome</keyword>
<comment type="caution">
    <text evidence="1">The sequence shown here is derived from an EMBL/GenBank/DDBJ whole genome shotgun (WGS) entry which is preliminary data.</text>
</comment>
<name>A0AA39N7A1_ARMTA</name>
<dbReference type="RefSeq" id="XP_060332299.1">
    <property type="nucleotide sequence ID" value="XM_060481420.1"/>
</dbReference>
<evidence type="ECO:0000313" key="2">
    <source>
        <dbReference type="Proteomes" id="UP001175211"/>
    </source>
</evidence>
<sequence length="404" mass="46443">MASAIFFKAYLTLGQGQSHSCRELYAHVQHTPTKLRALARLNQGAFALRNGEKQESPLIIDDPDSSILGRDQFFRLLVELLKDPQIPISSLELSGLSWFNVPDVGSWHAALTSFPNVSSLCLQDVKCDEVHFLALIRSFPTLKALQLDENQIRAYEVTRSLGVENLESRFASIEDIRNGQRGPELEALHIGITTISDQIMIDLFVTRNSPVALHHLRELVIRDYAKFVCDISFARRLNMLLKLTTDLFDLDLDNFNITRSLPPLDIPNLHWFRFTIHLNHAYQMDQAIFWWINTLLHLPRENQLRMITVTVEVDTGGIPSRTPFPRDLSAWTALDRAMCRDEIQLEELFVKVCAPEDDGRIFRWICTRCLPVSRQRYVSRFTGDNPCFTLLNDRHQVVDLNDFL</sequence>
<organism evidence="1 2">
    <name type="scientific">Armillaria tabescens</name>
    <name type="common">Ringless honey mushroom</name>
    <name type="synonym">Agaricus tabescens</name>
    <dbReference type="NCBI Taxonomy" id="1929756"/>
    <lineage>
        <taxon>Eukaryota</taxon>
        <taxon>Fungi</taxon>
        <taxon>Dikarya</taxon>
        <taxon>Basidiomycota</taxon>
        <taxon>Agaricomycotina</taxon>
        <taxon>Agaricomycetes</taxon>
        <taxon>Agaricomycetidae</taxon>
        <taxon>Agaricales</taxon>
        <taxon>Marasmiineae</taxon>
        <taxon>Physalacriaceae</taxon>
        <taxon>Desarmillaria</taxon>
    </lineage>
</organism>
<reference evidence="1" key="1">
    <citation type="submission" date="2023-06" db="EMBL/GenBank/DDBJ databases">
        <authorList>
            <consortium name="Lawrence Berkeley National Laboratory"/>
            <person name="Ahrendt S."/>
            <person name="Sahu N."/>
            <person name="Indic B."/>
            <person name="Wong-Bajracharya J."/>
            <person name="Merenyi Z."/>
            <person name="Ke H.-M."/>
            <person name="Monk M."/>
            <person name="Kocsube S."/>
            <person name="Drula E."/>
            <person name="Lipzen A."/>
            <person name="Balint B."/>
            <person name="Henrissat B."/>
            <person name="Andreopoulos B."/>
            <person name="Martin F.M."/>
            <person name="Harder C.B."/>
            <person name="Rigling D."/>
            <person name="Ford K.L."/>
            <person name="Foster G.D."/>
            <person name="Pangilinan J."/>
            <person name="Papanicolaou A."/>
            <person name="Barry K."/>
            <person name="LaButti K."/>
            <person name="Viragh M."/>
            <person name="Koriabine M."/>
            <person name="Yan M."/>
            <person name="Riley R."/>
            <person name="Champramary S."/>
            <person name="Plett K.L."/>
            <person name="Tsai I.J."/>
            <person name="Slot J."/>
            <person name="Sipos G."/>
            <person name="Plett J."/>
            <person name="Nagy L.G."/>
            <person name="Grigoriev I.V."/>
        </authorList>
    </citation>
    <scope>NUCLEOTIDE SEQUENCE</scope>
    <source>
        <strain evidence="1">CCBAS 213</strain>
    </source>
</reference>
<dbReference type="InterPro" id="IPR032675">
    <property type="entry name" value="LRR_dom_sf"/>
</dbReference>